<dbReference type="GeneID" id="107274363"/>
<dbReference type="RefSeq" id="XP_015608902.1">
    <property type="nucleotide sequence ID" value="XM_015753416.2"/>
</dbReference>
<dbReference type="InterPro" id="IPR039779">
    <property type="entry name" value="RFX-like"/>
</dbReference>
<dbReference type="RefSeq" id="XP_015608904.1">
    <property type="nucleotide sequence ID" value="XM_015753418.2"/>
</dbReference>
<proteinExistence type="predicted"/>
<feature type="region of interest" description="Disordered" evidence="2">
    <location>
        <begin position="838"/>
        <end position="895"/>
    </location>
</feature>
<name>A0AAJ7FUG8_CEPCN</name>
<keyword evidence="4" id="KW-1185">Reference proteome</keyword>
<feature type="domain" description="RFX-type winged-helix" evidence="3">
    <location>
        <begin position="195"/>
        <end position="270"/>
    </location>
</feature>
<dbReference type="Gene3D" id="6.10.140.1290">
    <property type="match status" value="1"/>
</dbReference>
<dbReference type="KEGG" id="ccin:107274363"/>
<feature type="compositionally biased region" description="Low complexity" evidence="2">
    <location>
        <begin position="715"/>
        <end position="732"/>
    </location>
</feature>
<evidence type="ECO:0000313" key="7">
    <source>
        <dbReference type="RefSeq" id="XP_015608904.1"/>
    </source>
</evidence>
<feature type="region of interest" description="Disordered" evidence="2">
    <location>
        <begin position="623"/>
        <end position="665"/>
    </location>
</feature>
<dbReference type="InterPro" id="IPR003150">
    <property type="entry name" value="DNA-bd_RFX"/>
</dbReference>
<feature type="compositionally biased region" description="Low complexity" evidence="2">
    <location>
        <begin position="66"/>
        <end position="85"/>
    </location>
</feature>
<feature type="compositionally biased region" description="Polar residues" evidence="2">
    <location>
        <begin position="426"/>
        <end position="436"/>
    </location>
</feature>
<accession>A0AAJ7FUG8</accession>
<feature type="compositionally biased region" description="Low complexity" evidence="2">
    <location>
        <begin position="416"/>
        <end position="425"/>
    </location>
</feature>
<organism evidence="4 6">
    <name type="scientific">Cephus cinctus</name>
    <name type="common">Wheat stem sawfly</name>
    <dbReference type="NCBI Taxonomy" id="211228"/>
    <lineage>
        <taxon>Eukaryota</taxon>
        <taxon>Metazoa</taxon>
        <taxon>Ecdysozoa</taxon>
        <taxon>Arthropoda</taxon>
        <taxon>Hexapoda</taxon>
        <taxon>Insecta</taxon>
        <taxon>Pterygota</taxon>
        <taxon>Neoptera</taxon>
        <taxon>Endopterygota</taxon>
        <taxon>Hymenoptera</taxon>
        <taxon>Cephoidea</taxon>
        <taxon>Cephidae</taxon>
        <taxon>Cephus</taxon>
    </lineage>
</organism>
<evidence type="ECO:0000256" key="2">
    <source>
        <dbReference type="SAM" id="MobiDB-lite"/>
    </source>
</evidence>
<feature type="region of interest" description="Disordered" evidence="2">
    <location>
        <begin position="383"/>
        <end position="438"/>
    </location>
</feature>
<dbReference type="GO" id="GO:0000981">
    <property type="term" value="F:DNA-binding transcription factor activity, RNA polymerase II-specific"/>
    <property type="evidence" value="ECO:0007669"/>
    <property type="project" value="TreeGrafter"/>
</dbReference>
<dbReference type="InterPro" id="IPR036388">
    <property type="entry name" value="WH-like_DNA-bd_sf"/>
</dbReference>
<evidence type="ECO:0000259" key="3">
    <source>
        <dbReference type="PROSITE" id="PS51526"/>
    </source>
</evidence>
<dbReference type="PROSITE" id="PS51526">
    <property type="entry name" value="RFX_DBD"/>
    <property type="match status" value="1"/>
</dbReference>
<dbReference type="InterPro" id="IPR036390">
    <property type="entry name" value="WH_DNA-bd_sf"/>
</dbReference>
<dbReference type="Proteomes" id="UP000694920">
    <property type="component" value="Unplaced"/>
</dbReference>
<evidence type="ECO:0000313" key="6">
    <source>
        <dbReference type="RefSeq" id="XP_015608903.1"/>
    </source>
</evidence>
<sequence>MSADNHDQSKPPLSKPPKIVHSVDGSAFDGRKIKRERSDVCGENGGPSDGSGTGTDGGGCPEIRLQQQKQHPPGQVQQHQQNQQKASGGNMPARIPNGFHAGELLQDILTTRITAVAHAPASKHEKIRLMIEDTISEDSKCRVQEIFLQIEQLKLEEKLLLYLKLPMSMTNAGGTIDPLRQPLNPLGNRYEIHQTIMWIRTHLEEDPDVSLPKQEVYDEYNMFCIRNSMKPVSTADFGKIMKQVYPRVRPRRLGTRGNSRYCYAGMRKRVKLDPPTLPAVTGAQLNEDMEENITEEMLGAASTLIREWAETLLGLKFPSLCALARHLVDNLCVDTRSLAAVCILYASGETQVTSNKEMTAGPTINLPSTGKLQLQRKLQQREHIRDQKHRHLDTVLQNQNKEKTVDNNKGVGGSKGSKTNKTSQSPQGTNASTGHNAPTKLINLPAIVSSRHKKVLKSTNNAPCNIVSLQSNCDNLVLQSIEDVQSNRKSKVVTSCCAISPKEVKSKNSRKRANANVPTQSLESSPDKQPRIAAADSQSFVNVMEQSNESLPRLSSIQRPGKISVIPASDLKQAMKCKSNEGAAIERLSKNCDIKTYPYYSENNTKSNGCPADLFDGRTSMNTEVTPRLSTGPLATDTSTGPSTGSSTGSSTESSTEPSTNSSVDQMRLLQNNTILIDRNDKLCTIDPDALDDYLNGGNNSQEQEEELVQYFQQNSSSSSDAEANNLAADNEQISRSDKVSQLRKMLQQNLKAGTATHPPEDILLAMNVKIEKPTEKREISQKHGLILPTLLNHPNQANTRRRVSFEMNVVEHIQDSSNISIGNTVPQSPNTRRRIFNFTPISPGPHSPINGRVSKPNSANASPFVSPRNTPVPRSRSNIQASGSRSRTSQKCLSRSISCNMPYSSRNDTFVVPTSGPELTRQMSAPQSPLTCTSYIKTTEVQPTLNTPHQNIGISPKQERVSEHTAALLHSDIAPQMQLLINYPSHENLQEIKNIYQKNNQPTDPEISELFNDGKTFSTELLYYRSQSVPLHRMVNPTLMSPLSTTQHYVTALQSQSFNPSTNSSVAATPVPSEFNDFGPIGGAPDNNTFLLEDVDPNLISANQQFLIGDKEISPENITNILNILNEETPQSLQILPENSNEETLLEPNAIILEELPTSNLNLADGNILDPTAVLDPSMSSTLHRIIHSRSYPNTPLPLPLTTYTPATYTEDSNGSRSYPSTPLHTVPPRETYTESNEPMLSSPTLNSLNLHGDSNNVNSTSSSVCRNVTELLEPSFLADADAANQDDLVPLGNFDSLPDVDSLTPLFNEVAEPNC</sequence>
<dbReference type="RefSeq" id="XP_015608903.1">
    <property type="nucleotide sequence ID" value="XM_015753417.2"/>
</dbReference>
<dbReference type="SUPFAM" id="SSF46785">
    <property type="entry name" value="Winged helix' DNA-binding domain"/>
    <property type="match status" value="1"/>
</dbReference>
<feature type="compositionally biased region" description="Gly residues" evidence="2">
    <location>
        <begin position="43"/>
        <end position="60"/>
    </location>
</feature>
<dbReference type="Gene3D" id="1.10.10.10">
    <property type="entry name" value="Winged helix-like DNA-binding domain superfamily/Winged helix DNA-binding domain"/>
    <property type="match status" value="1"/>
</dbReference>
<dbReference type="PANTHER" id="PTHR12619:SF21">
    <property type="entry name" value="RFX-TYPE WINGED-HELIX DOMAIN-CONTAINING PROTEIN"/>
    <property type="match status" value="1"/>
</dbReference>
<evidence type="ECO:0000313" key="5">
    <source>
        <dbReference type="RefSeq" id="XP_015608902.1"/>
    </source>
</evidence>
<evidence type="ECO:0000313" key="4">
    <source>
        <dbReference type="Proteomes" id="UP000694920"/>
    </source>
</evidence>
<gene>
    <name evidence="5 6 7" type="primary">LOC107274363</name>
</gene>
<feature type="region of interest" description="Disordered" evidence="2">
    <location>
        <begin position="504"/>
        <end position="533"/>
    </location>
</feature>
<dbReference type="Pfam" id="PF02257">
    <property type="entry name" value="RFX_DNA_binding"/>
    <property type="match status" value="1"/>
</dbReference>
<feature type="compositionally biased region" description="Polar residues" evidence="2">
    <location>
        <begin position="876"/>
        <end position="895"/>
    </location>
</feature>
<protein>
    <submittedName>
        <fullName evidence="5 6">Uncharacterized protein LOC107274363</fullName>
    </submittedName>
</protein>
<dbReference type="PANTHER" id="PTHR12619">
    <property type="entry name" value="RFX TRANSCRIPTION FACTOR FAMILY"/>
    <property type="match status" value="1"/>
</dbReference>
<dbReference type="GO" id="GO:0000978">
    <property type="term" value="F:RNA polymerase II cis-regulatory region sequence-specific DNA binding"/>
    <property type="evidence" value="ECO:0007669"/>
    <property type="project" value="TreeGrafter"/>
</dbReference>
<dbReference type="FunFam" id="1.10.10.10:FF:000422">
    <property type="entry name" value="DNA-binding protein RFX7"/>
    <property type="match status" value="1"/>
</dbReference>
<feature type="compositionally biased region" description="Low complexity" evidence="2">
    <location>
        <begin position="638"/>
        <end position="663"/>
    </location>
</feature>
<feature type="region of interest" description="Disordered" evidence="2">
    <location>
        <begin position="711"/>
        <end position="737"/>
    </location>
</feature>
<feature type="compositionally biased region" description="Polar residues" evidence="2">
    <location>
        <begin position="856"/>
        <end position="870"/>
    </location>
</feature>
<keyword evidence="1" id="KW-0238">DNA-binding</keyword>
<evidence type="ECO:0000256" key="1">
    <source>
        <dbReference type="ARBA" id="ARBA00023125"/>
    </source>
</evidence>
<reference evidence="5 6" key="1">
    <citation type="submission" date="2025-04" db="UniProtKB">
        <authorList>
            <consortium name="RefSeq"/>
        </authorList>
    </citation>
    <scope>IDENTIFICATION</scope>
</reference>
<feature type="region of interest" description="Disordered" evidence="2">
    <location>
        <begin position="1"/>
        <end position="92"/>
    </location>
</feature>